<dbReference type="STRING" id="529704.SAMN02927913_1610"/>
<dbReference type="AlphaFoldDB" id="A0A1H6UPP3"/>
<dbReference type="InterPro" id="IPR006016">
    <property type="entry name" value="UspA"/>
</dbReference>
<dbReference type="InterPro" id="IPR014729">
    <property type="entry name" value="Rossmann-like_a/b/a_fold"/>
</dbReference>
<dbReference type="SUPFAM" id="SSF52402">
    <property type="entry name" value="Adenine nucleotide alpha hydrolases-like"/>
    <property type="match status" value="1"/>
</dbReference>
<dbReference type="PRINTS" id="PR01438">
    <property type="entry name" value="UNVRSLSTRESS"/>
</dbReference>
<dbReference type="OrthoDB" id="9792500at2"/>
<dbReference type="EMBL" id="FNYC01000003">
    <property type="protein sequence ID" value="SEI94383.1"/>
    <property type="molecule type" value="Genomic_DNA"/>
</dbReference>
<proteinExistence type="inferred from homology"/>
<dbReference type="Proteomes" id="UP000199420">
    <property type="component" value="Unassembled WGS sequence"/>
</dbReference>
<feature type="domain" description="UspA" evidence="2">
    <location>
        <begin position="2"/>
        <end position="142"/>
    </location>
</feature>
<name>A0A1H6UPP3_9GAMM</name>
<comment type="similarity">
    <text evidence="1">Belongs to the universal stress protein A family.</text>
</comment>
<dbReference type="Pfam" id="PF00582">
    <property type="entry name" value="Usp"/>
    <property type="match status" value="1"/>
</dbReference>
<dbReference type="PANTHER" id="PTHR31964">
    <property type="entry name" value="ADENINE NUCLEOTIDE ALPHA HYDROLASES-LIKE SUPERFAMILY PROTEIN"/>
    <property type="match status" value="1"/>
</dbReference>
<sequence>MKILLPVDGSPSSHRAVRYVIRHWNGMPVAGRPQLVLLHVDPALSAGVTRYLSANDVSRFHSTNASAALRTARRTLARANQLFDEMHEIGDPASVIIQLASRLKCDLVAMGSHGWGALLSLVLGSVVVKVLAHSRVPVLVVR</sequence>
<accession>A0A1H6UPP3</accession>
<dbReference type="RefSeq" id="WP_139202420.1">
    <property type="nucleotide sequence ID" value="NZ_FNYC01000003.1"/>
</dbReference>
<dbReference type="CDD" id="cd00293">
    <property type="entry name" value="USP-like"/>
    <property type="match status" value="1"/>
</dbReference>
<evidence type="ECO:0000259" key="2">
    <source>
        <dbReference type="Pfam" id="PF00582"/>
    </source>
</evidence>
<reference evidence="3 4" key="1">
    <citation type="submission" date="2016-10" db="EMBL/GenBank/DDBJ databases">
        <authorList>
            <person name="de Groot N.N."/>
        </authorList>
    </citation>
    <scope>NUCLEOTIDE SEQUENCE [LARGE SCALE GENOMIC DNA]</scope>
    <source>
        <strain evidence="3 4">DSM 26515</strain>
    </source>
</reference>
<gene>
    <name evidence="3" type="ORF">SAMN04487997_2117</name>
</gene>
<evidence type="ECO:0000313" key="3">
    <source>
        <dbReference type="EMBL" id="SEI94383.1"/>
    </source>
</evidence>
<organism evidence="3 4">
    <name type="scientific">Frateuria terrea</name>
    <dbReference type="NCBI Taxonomy" id="529704"/>
    <lineage>
        <taxon>Bacteria</taxon>
        <taxon>Pseudomonadati</taxon>
        <taxon>Pseudomonadota</taxon>
        <taxon>Gammaproteobacteria</taxon>
        <taxon>Lysobacterales</taxon>
        <taxon>Rhodanobacteraceae</taxon>
        <taxon>Frateuria</taxon>
    </lineage>
</organism>
<dbReference type="PANTHER" id="PTHR31964:SF113">
    <property type="entry name" value="USPA DOMAIN-CONTAINING PROTEIN"/>
    <property type="match status" value="1"/>
</dbReference>
<protein>
    <submittedName>
        <fullName evidence="3">Nucleotide-binding universal stress protein, UspA family</fullName>
    </submittedName>
</protein>
<dbReference type="Gene3D" id="3.40.50.620">
    <property type="entry name" value="HUPs"/>
    <property type="match status" value="1"/>
</dbReference>
<keyword evidence="4" id="KW-1185">Reference proteome</keyword>
<dbReference type="InterPro" id="IPR006015">
    <property type="entry name" value="Universal_stress_UspA"/>
</dbReference>
<evidence type="ECO:0000256" key="1">
    <source>
        <dbReference type="ARBA" id="ARBA00008791"/>
    </source>
</evidence>
<evidence type="ECO:0000313" key="4">
    <source>
        <dbReference type="Proteomes" id="UP000199420"/>
    </source>
</evidence>